<gene>
    <name evidence="1" type="ORF">EAY46_22600</name>
</gene>
<organism evidence="1 2">
    <name type="scientific">Vibrio anguillarum</name>
    <name type="common">Listonella anguillarum</name>
    <dbReference type="NCBI Taxonomy" id="55601"/>
    <lineage>
        <taxon>Bacteria</taxon>
        <taxon>Pseudomonadati</taxon>
        <taxon>Pseudomonadota</taxon>
        <taxon>Gammaproteobacteria</taxon>
        <taxon>Vibrionales</taxon>
        <taxon>Vibrionaceae</taxon>
        <taxon>Vibrio</taxon>
    </lineage>
</organism>
<sequence>MKPSTIITLKDQLAQFFNAAFLLKTAKRCGFIQRERTIQPQHLVLSLVAGLSKGNCNSIADLHRQFNG</sequence>
<feature type="non-terminal residue" evidence="1">
    <location>
        <position position="68"/>
    </location>
</feature>
<proteinExistence type="predicted"/>
<comment type="caution">
    <text evidence="1">The sequence shown here is derived from an EMBL/GenBank/DDBJ whole genome shotgun (WGS) entry which is preliminary data.</text>
</comment>
<reference evidence="1 2" key="1">
    <citation type="journal article" date="2021" name="PeerJ">
        <title>Analysis of 44 Vibrio anguillarum genomes reveals high genetic diversity.</title>
        <authorList>
            <person name="Hansen M.J."/>
            <person name="Dalsgaard I."/>
        </authorList>
    </citation>
    <scope>NUCLEOTIDE SEQUENCE [LARGE SCALE GENOMIC DNA]</scope>
    <source>
        <strain evidence="1 2">040915-1/1B</strain>
    </source>
</reference>
<protein>
    <submittedName>
        <fullName evidence="1">IS4 family transposase</fullName>
    </submittedName>
</protein>
<name>A0ABR9ZCH5_VIBAN</name>
<dbReference type="EMBL" id="RDPI01000328">
    <property type="protein sequence ID" value="MBF4375786.1"/>
    <property type="molecule type" value="Genomic_DNA"/>
</dbReference>
<evidence type="ECO:0000313" key="1">
    <source>
        <dbReference type="EMBL" id="MBF4375786.1"/>
    </source>
</evidence>
<dbReference type="Proteomes" id="UP000726136">
    <property type="component" value="Unassembled WGS sequence"/>
</dbReference>
<accession>A0ABR9ZCH5</accession>
<keyword evidence="2" id="KW-1185">Reference proteome</keyword>
<evidence type="ECO:0000313" key="2">
    <source>
        <dbReference type="Proteomes" id="UP000726136"/>
    </source>
</evidence>